<sequence>MWMVNRELRARTSLEAAASRFEKENASLQASNKRLGSDLEMLKDTIGMIGNRGEDWLESLRLLHKAQKRENDRHALLLRGHATHRPAAAHPAL</sequence>
<organism evidence="1 2">
    <name type="scientific">Chrysochromulina tobinii</name>
    <dbReference type="NCBI Taxonomy" id="1460289"/>
    <lineage>
        <taxon>Eukaryota</taxon>
        <taxon>Haptista</taxon>
        <taxon>Haptophyta</taxon>
        <taxon>Prymnesiophyceae</taxon>
        <taxon>Prymnesiales</taxon>
        <taxon>Chrysochromulinaceae</taxon>
        <taxon>Chrysochromulina</taxon>
    </lineage>
</organism>
<proteinExistence type="predicted"/>
<reference evidence="2" key="1">
    <citation type="journal article" date="2015" name="PLoS Genet.">
        <title>Genome Sequence and Transcriptome Analyses of Chrysochromulina tobin: Metabolic Tools for Enhanced Algal Fitness in the Prominent Order Prymnesiales (Haptophyceae).</title>
        <authorList>
            <person name="Hovde B.T."/>
            <person name="Deodato C.R."/>
            <person name="Hunsperger H.M."/>
            <person name="Ryken S.A."/>
            <person name="Yost W."/>
            <person name="Jha R.K."/>
            <person name="Patterson J."/>
            <person name="Monnat R.J. Jr."/>
            <person name="Barlow S.B."/>
            <person name="Starkenburg S.R."/>
            <person name="Cattolico R.A."/>
        </authorList>
    </citation>
    <scope>NUCLEOTIDE SEQUENCE</scope>
    <source>
        <strain evidence="2">CCMP291</strain>
    </source>
</reference>
<gene>
    <name evidence="1" type="ORF">Ctob_000013</name>
</gene>
<dbReference type="AlphaFoldDB" id="A0A0M0J2P0"/>
<dbReference type="EMBL" id="JWZX01003409">
    <property type="protein sequence ID" value="KOO20819.1"/>
    <property type="molecule type" value="Genomic_DNA"/>
</dbReference>
<evidence type="ECO:0000313" key="1">
    <source>
        <dbReference type="EMBL" id="KOO20819.1"/>
    </source>
</evidence>
<dbReference type="Proteomes" id="UP000037460">
    <property type="component" value="Unassembled WGS sequence"/>
</dbReference>
<protein>
    <submittedName>
        <fullName evidence="1">Uncharacterized protein</fullName>
    </submittedName>
</protein>
<keyword evidence="2" id="KW-1185">Reference proteome</keyword>
<comment type="caution">
    <text evidence="1">The sequence shown here is derived from an EMBL/GenBank/DDBJ whole genome shotgun (WGS) entry which is preliminary data.</text>
</comment>
<accession>A0A0M0J2P0</accession>
<evidence type="ECO:0000313" key="2">
    <source>
        <dbReference type="Proteomes" id="UP000037460"/>
    </source>
</evidence>
<name>A0A0M0J2P0_9EUKA</name>